<evidence type="ECO:0000313" key="4">
    <source>
        <dbReference type="EMBL" id="HIX54330.1"/>
    </source>
</evidence>
<dbReference type="PROSITE" id="PS51635">
    <property type="entry name" value="PNPLA"/>
    <property type="match status" value="1"/>
</dbReference>
<protein>
    <submittedName>
        <fullName evidence="4">Patatin-like phospholipase family protein</fullName>
    </submittedName>
</protein>
<name>A0A9D1W8F7_9SPHI</name>
<dbReference type="PANTHER" id="PTHR46394:SF1">
    <property type="entry name" value="PNPLA DOMAIN-CONTAINING PROTEIN"/>
    <property type="match status" value="1"/>
</dbReference>
<feature type="short sequence motif" description="GXGXXG" evidence="2">
    <location>
        <begin position="17"/>
        <end position="22"/>
    </location>
</feature>
<dbReference type="GO" id="GO:0006629">
    <property type="term" value="P:lipid metabolic process"/>
    <property type="evidence" value="ECO:0007669"/>
    <property type="project" value="UniProtKB-KW"/>
</dbReference>
<dbReference type="InterPro" id="IPR016035">
    <property type="entry name" value="Acyl_Trfase/lysoPLipase"/>
</dbReference>
<dbReference type="AlphaFoldDB" id="A0A9D1W8F7"/>
<dbReference type="PANTHER" id="PTHR46394">
    <property type="entry name" value="ANNEXIN"/>
    <property type="match status" value="1"/>
</dbReference>
<reference evidence="4" key="2">
    <citation type="submission" date="2021-04" db="EMBL/GenBank/DDBJ databases">
        <authorList>
            <person name="Gilroy R."/>
        </authorList>
    </citation>
    <scope>NUCLEOTIDE SEQUENCE</scope>
    <source>
        <strain evidence="4">1719</strain>
    </source>
</reference>
<accession>A0A9D1W8F7</accession>
<organism evidence="4 5">
    <name type="scientific">Candidatus Sphingobacterium stercoripullorum</name>
    <dbReference type="NCBI Taxonomy" id="2838759"/>
    <lineage>
        <taxon>Bacteria</taxon>
        <taxon>Pseudomonadati</taxon>
        <taxon>Bacteroidota</taxon>
        <taxon>Sphingobacteriia</taxon>
        <taxon>Sphingobacteriales</taxon>
        <taxon>Sphingobacteriaceae</taxon>
        <taxon>Sphingobacterium</taxon>
    </lineage>
</organism>
<evidence type="ECO:0000259" key="3">
    <source>
        <dbReference type="PROSITE" id="PS51635"/>
    </source>
</evidence>
<keyword evidence="1" id="KW-0443">Lipid metabolism</keyword>
<comment type="caution">
    <text evidence="4">The sequence shown here is derived from an EMBL/GenBank/DDBJ whole genome shotgun (WGS) entry which is preliminary data.</text>
</comment>
<evidence type="ECO:0000256" key="2">
    <source>
        <dbReference type="PROSITE-ProRule" id="PRU01161"/>
    </source>
</evidence>
<dbReference type="Proteomes" id="UP000824156">
    <property type="component" value="Unassembled WGS sequence"/>
</dbReference>
<evidence type="ECO:0000313" key="5">
    <source>
        <dbReference type="Proteomes" id="UP000824156"/>
    </source>
</evidence>
<dbReference type="InterPro" id="IPR052580">
    <property type="entry name" value="Lipid_Hydrolase"/>
</dbReference>
<comment type="caution">
    <text evidence="2">Lacks conserved residue(s) required for the propagation of feature annotation.</text>
</comment>
<dbReference type="InterPro" id="IPR002641">
    <property type="entry name" value="PNPLA_dom"/>
</dbReference>
<evidence type="ECO:0000256" key="1">
    <source>
        <dbReference type="ARBA" id="ARBA00023098"/>
    </source>
</evidence>
<dbReference type="Pfam" id="PF01734">
    <property type="entry name" value="Patatin"/>
    <property type="match status" value="1"/>
</dbReference>
<feature type="short sequence motif" description="GXSXG" evidence="2">
    <location>
        <begin position="53"/>
        <end position="57"/>
    </location>
</feature>
<reference evidence="4" key="1">
    <citation type="journal article" date="2021" name="PeerJ">
        <title>Extensive microbial diversity within the chicken gut microbiome revealed by metagenomics and culture.</title>
        <authorList>
            <person name="Gilroy R."/>
            <person name="Ravi A."/>
            <person name="Getino M."/>
            <person name="Pursley I."/>
            <person name="Horton D.L."/>
            <person name="Alikhan N.F."/>
            <person name="Baker D."/>
            <person name="Gharbi K."/>
            <person name="Hall N."/>
            <person name="Watson M."/>
            <person name="Adriaenssens E.M."/>
            <person name="Foster-Nyarko E."/>
            <person name="Jarju S."/>
            <person name="Secka A."/>
            <person name="Antonio M."/>
            <person name="Oren A."/>
            <person name="Chaudhuri R.R."/>
            <person name="La Ragione R."/>
            <person name="Hildebrand F."/>
            <person name="Pallen M.J."/>
        </authorList>
    </citation>
    <scope>NUCLEOTIDE SEQUENCE</scope>
    <source>
        <strain evidence="4">1719</strain>
    </source>
</reference>
<sequence length="101" mass="10623">MAKIRQLRDIKYLVFQGGGGKGVAYSGVLKALEEKGLLPLIPGKENGIKGIAGTSAGAITALLVALGYNSKEINDNFLTKPEIFDGFFDGPDSGSYRTVSS</sequence>
<proteinExistence type="predicted"/>
<feature type="domain" description="PNPLA" evidence="3">
    <location>
        <begin position="13"/>
        <end position="101"/>
    </location>
</feature>
<feature type="non-terminal residue" evidence="4">
    <location>
        <position position="101"/>
    </location>
</feature>
<gene>
    <name evidence="4" type="ORF">H9853_04840</name>
</gene>
<dbReference type="SUPFAM" id="SSF52151">
    <property type="entry name" value="FabD/lysophospholipase-like"/>
    <property type="match status" value="1"/>
</dbReference>
<dbReference type="Gene3D" id="3.40.1090.10">
    <property type="entry name" value="Cytosolic phospholipase A2 catalytic domain"/>
    <property type="match status" value="1"/>
</dbReference>
<dbReference type="EMBL" id="DXEZ01000134">
    <property type="protein sequence ID" value="HIX54330.1"/>
    <property type="molecule type" value="Genomic_DNA"/>
</dbReference>